<evidence type="ECO:0000256" key="9">
    <source>
        <dbReference type="ARBA" id="ARBA00023136"/>
    </source>
</evidence>
<evidence type="ECO:0000313" key="14">
    <source>
        <dbReference type="Proteomes" id="UP000623129"/>
    </source>
</evidence>
<evidence type="ECO:0000256" key="3">
    <source>
        <dbReference type="ARBA" id="ARBA00022448"/>
    </source>
</evidence>
<evidence type="ECO:0000256" key="7">
    <source>
        <dbReference type="ARBA" id="ARBA00022737"/>
    </source>
</evidence>
<dbReference type="EMBL" id="SWLB01000004">
    <property type="protein sequence ID" value="KAF3338976.1"/>
    <property type="molecule type" value="Genomic_DNA"/>
</dbReference>
<comment type="subunit">
    <text evidence="11">Forms homooligomers and/or heterooligomers.</text>
</comment>
<comment type="similarity">
    <text evidence="2">Belongs to the SWEET sugar transporter family.</text>
</comment>
<reference evidence="13" key="1">
    <citation type="submission" date="2020-01" db="EMBL/GenBank/DDBJ databases">
        <title>Genome sequence of Kobresia littledalei, the first chromosome-level genome in the family Cyperaceae.</title>
        <authorList>
            <person name="Qu G."/>
        </authorList>
    </citation>
    <scope>NUCLEOTIDE SEQUENCE</scope>
    <source>
        <strain evidence="13">C.B.Clarke</strain>
        <tissue evidence="13">Leaf</tissue>
    </source>
</reference>
<dbReference type="InterPro" id="IPR047664">
    <property type="entry name" value="SWEET"/>
</dbReference>
<dbReference type="Gene3D" id="1.20.1280.290">
    <property type="match status" value="1"/>
</dbReference>
<dbReference type="GO" id="GO:0051119">
    <property type="term" value="F:sugar transmembrane transporter activity"/>
    <property type="evidence" value="ECO:0007669"/>
    <property type="project" value="InterPro"/>
</dbReference>
<keyword evidence="7" id="KW-0677">Repeat</keyword>
<name>A0A833RNB1_9POAL</name>
<organism evidence="13 14">
    <name type="scientific">Carex littledalei</name>
    <dbReference type="NCBI Taxonomy" id="544730"/>
    <lineage>
        <taxon>Eukaryota</taxon>
        <taxon>Viridiplantae</taxon>
        <taxon>Streptophyta</taxon>
        <taxon>Embryophyta</taxon>
        <taxon>Tracheophyta</taxon>
        <taxon>Spermatophyta</taxon>
        <taxon>Magnoliopsida</taxon>
        <taxon>Liliopsida</taxon>
        <taxon>Poales</taxon>
        <taxon>Cyperaceae</taxon>
        <taxon>Cyperoideae</taxon>
        <taxon>Cariceae</taxon>
        <taxon>Carex</taxon>
        <taxon>Carex subgen. Euthyceras</taxon>
    </lineage>
</organism>
<sequence length="147" mass="16360">MGTIYRLPYVHPDIPLLIINGVGILFAGIYIFLALKSSTGRKRVIIAWVLGILVFIAAFSVGIFVGVDTPDRRRLRAWRTKNIENVSLFLTGAGLANSITWLIYAILKFETFMMIQNGIGFIVCCIQLTLYRKIIAAGTDLPLSTPR</sequence>
<dbReference type="Proteomes" id="UP000623129">
    <property type="component" value="Unassembled WGS sequence"/>
</dbReference>
<evidence type="ECO:0000256" key="5">
    <source>
        <dbReference type="ARBA" id="ARBA00022597"/>
    </source>
</evidence>
<evidence type="ECO:0000256" key="2">
    <source>
        <dbReference type="ARBA" id="ARBA00007809"/>
    </source>
</evidence>
<dbReference type="GO" id="GO:0005886">
    <property type="term" value="C:plasma membrane"/>
    <property type="evidence" value="ECO:0007669"/>
    <property type="project" value="UniProtKB-SubCell"/>
</dbReference>
<dbReference type="PANTHER" id="PTHR10791">
    <property type="entry name" value="RAG1-ACTIVATING PROTEIN 1"/>
    <property type="match status" value="1"/>
</dbReference>
<comment type="subcellular location">
    <subcellularLocation>
        <location evidence="1">Cell membrane</location>
        <topology evidence="1">Multi-pass membrane protein</topology>
    </subcellularLocation>
</comment>
<keyword evidence="5 13" id="KW-0762">Sugar transport</keyword>
<feature type="transmembrane region" description="Helical" evidence="12">
    <location>
        <begin position="87"/>
        <end position="107"/>
    </location>
</feature>
<dbReference type="InterPro" id="IPR004316">
    <property type="entry name" value="SWEET_rpt"/>
</dbReference>
<protein>
    <submittedName>
        <fullName evidence="13">Bidirectional sugar transporter SWEET6a</fullName>
    </submittedName>
</protein>
<evidence type="ECO:0000256" key="4">
    <source>
        <dbReference type="ARBA" id="ARBA00022475"/>
    </source>
</evidence>
<comment type="caution">
    <text evidence="13">The sequence shown here is derived from an EMBL/GenBank/DDBJ whole genome shotgun (WGS) entry which is preliminary data.</text>
</comment>
<dbReference type="Pfam" id="PF03083">
    <property type="entry name" value="MtN3_slv"/>
    <property type="match status" value="1"/>
</dbReference>
<accession>A0A833RNB1</accession>
<dbReference type="PANTHER" id="PTHR10791:SF30">
    <property type="entry name" value="SUGAR TRANSPORTER SWEET1"/>
    <property type="match status" value="1"/>
</dbReference>
<keyword evidence="14" id="KW-1185">Reference proteome</keyword>
<evidence type="ECO:0000256" key="10">
    <source>
        <dbReference type="ARBA" id="ARBA00037238"/>
    </source>
</evidence>
<keyword evidence="3" id="KW-0813">Transport</keyword>
<dbReference type="AlphaFoldDB" id="A0A833RNB1"/>
<evidence type="ECO:0000256" key="6">
    <source>
        <dbReference type="ARBA" id="ARBA00022692"/>
    </source>
</evidence>
<keyword evidence="9 12" id="KW-0472">Membrane</keyword>
<keyword evidence="4" id="KW-1003">Cell membrane</keyword>
<keyword evidence="6 12" id="KW-0812">Transmembrane</keyword>
<comment type="function">
    <text evidence="10">Mediates both low-affinity uptake and efflux of sugar across the plasma membrane.</text>
</comment>
<evidence type="ECO:0000313" key="13">
    <source>
        <dbReference type="EMBL" id="KAF3338976.1"/>
    </source>
</evidence>
<gene>
    <name evidence="13" type="ORF">FCM35_KLT16447</name>
</gene>
<proteinExistence type="inferred from homology"/>
<evidence type="ECO:0000256" key="8">
    <source>
        <dbReference type="ARBA" id="ARBA00022989"/>
    </source>
</evidence>
<evidence type="ECO:0000256" key="1">
    <source>
        <dbReference type="ARBA" id="ARBA00004651"/>
    </source>
</evidence>
<keyword evidence="8 12" id="KW-1133">Transmembrane helix</keyword>
<evidence type="ECO:0000256" key="11">
    <source>
        <dbReference type="ARBA" id="ARBA00038715"/>
    </source>
</evidence>
<feature type="transmembrane region" description="Helical" evidence="12">
    <location>
        <begin position="14"/>
        <end position="33"/>
    </location>
</feature>
<dbReference type="OrthoDB" id="409725at2759"/>
<feature type="transmembrane region" description="Helical" evidence="12">
    <location>
        <begin position="45"/>
        <end position="67"/>
    </location>
</feature>
<evidence type="ECO:0000256" key="12">
    <source>
        <dbReference type="SAM" id="Phobius"/>
    </source>
</evidence>